<feature type="DNA-binding region" description="H-T-H motif" evidence="4">
    <location>
        <begin position="38"/>
        <end position="57"/>
    </location>
</feature>
<dbReference type="Pfam" id="PF00440">
    <property type="entry name" value="TetR_N"/>
    <property type="match status" value="1"/>
</dbReference>
<reference evidence="7" key="1">
    <citation type="journal article" date="2019" name="Int. J. Syst. Evol. Microbiol.">
        <title>The Global Catalogue of Microorganisms (GCM) 10K type strain sequencing project: providing services to taxonomists for standard genome sequencing and annotation.</title>
        <authorList>
            <consortium name="The Broad Institute Genomics Platform"/>
            <consortium name="The Broad Institute Genome Sequencing Center for Infectious Disease"/>
            <person name="Wu L."/>
            <person name="Ma J."/>
        </authorList>
    </citation>
    <scope>NUCLEOTIDE SEQUENCE [LARGE SCALE GENOMIC DNA]</scope>
    <source>
        <strain evidence="7">CCUG 50873</strain>
    </source>
</reference>
<dbReference type="Gene3D" id="1.10.10.60">
    <property type="entry name" value="Homeodomain-like"/>
    <property type="match status" value="1"/>
</dbReference>
<organism evidence="6 7">
    <name type="scientific">Williamsia deligens</name>
    <dbReference type="NCBI Taxonomy" id="321325"/>
    <lineage>
        <taxon>Bacteria</taxon>
        <taxon>Bacillati</taxon>
        <taxon>Actinomycetota</taxon>
        <taxon>Actinomycetes</taxon>
        <taxon>Mycobacteriales</taxon>
        <taxon>Nocardiaceae</taxon>
        <taxon>Williamsia</taxon>
    </lineage>
</organism>
<keyword evidence="7" id="KW-1185">Reference proteome</keyword>
<evidence type="ECO:0000256" key="4">
    <source>
        <dbReference type="PROSITE-ProRule" id="PRU00335"/>
    </source>
</evidence>
<dbReference type="InterPro" id="IPR009057">
    <property type="entry name" value="Homeodomain-like_sf"/>
</dbReference>
<feature type="domain" description="HTH tetR-type" evidence="5">
    <location>
        <begin position="15"/>
        <end position="75"/>
    </location>
</feature>
<keyword evidence="2 4" id="KW-0238">DNA-binding</keyword>
<dbReference type="EMBL" id="JBHTIL010000001">
    <property type="protein sequence ID" value="MFD0926619.1"/>
    <property type="molecule type" value="Genomic_DNA"/>
</dbReference>
<evidence type="ECO:0000313" key="6">
    <source>
        <dbReference type="EMBL" id="MFD0926619.1"/>
    </source>
</evidence>
<proteinExistence type="predicted"/>
<comment type="caution">
    <text evidence="6">The sequence shown here is derived from an EMBL/GenBank/DDBJ whole genome shotgun (WGS) entry which is preliminary data.</text>
</comment>
<dbReference type="Gene3D" id="1.10.357.10">
    <property type="entry name" value="Tetracycline Repressor, domain 2"/>
    <property type="match status" value="1"/>
</dbReference>
<dbReference type="SUPFAM" id="SSF48498">
    <property type="entry name" value="Tetracyclin repressor-like, C-terminal domain"/>
    <property type="match status" value="1"/>
</dbReference>
<gene>
    <name evidence="6" type="ORF">ACFQ04_12820</name>
</gene>
<keyword evidence="3" id="KW-0804">Transcription</keyword>
<evidence type="ECO:0000256" key="2">
    <source>
        <dbReference type="ARBA" id="ARBA00023125"/>
    </source>
</evidence>
<dbReference type="InterPro" id="IPR001647">
    <property type="entry name" value="HTH_TetR"/>
</dbReference>
<dbReference type="SUPFAM" id="SSF46689">
    <property type="entry name" value="Homeodomain-like"/>
    <property type="match status" value="1"/>
</dbReference>
<accession>A0ABW3G7Q3</accession>
<dbReference type="PRINTS" id="PR00455">
    <property type="entry name" value="HTHTETR"/>
</dbReference>
<dbReference type="PANTHER" id="PTHR30055">
    <property type="entry name" value="HTH-TYPE TRANSCRIPTIONAL REGULATOR RUTR"/>
    <property type="match status" value="1"/>
</dbReference>
<name>A0ABW3G7Q3_9NOCA</name>
<dbReference type="InterPro" id="IPR036271">
    <property type="entry name" value="Tet_transcr_reg_TetR-rel_C_sf"/>
</dbReference>
<keyword evidence="1" id="KW-0805">Transcription regulation</keyword>
<dbReference type="PANTHER" id="PTHR30055:SF234">
    <property type="entry name" value="HTH-TYPE TRANSCRIPTIONAL REGULATOR BETI"/>
    <property type="match status" value="1"/>
</dbReference>
<evidence type="ECO:0000313" key="7">
    <source>
        <dbReference type="Proteomes" id="UP001597068"/>
    </source>
</evidence>
<dbReference type="PROSITE" id="PS50977">
    <property type="entry name" value="HTH_TETR_2"/>
    <property type="match status" value="1"/>
</dbReference>
<dbReference type="RefSeq" id="WP_253645519.1">
    <property type="nucleotide sequence ID" value="NZ_BAAAMO010000002.1"/>
</dbReference>
<evidence type="ECO:0000256" key="3">
    <source>
        <dbReference type="ARBA" id="ARBA00023163"/>
    </source>
</evidence>
<dbReference type="Proteomes" id="UP001597068">
    <property type="component" value="Unassembled WGS sequence"/>
</dbReference>
<sequence length="211" mass="23613">MTEPGTSAVATPKGRRTEQAFVDAARKVFAEKGYLAAKIADIAAEAGRSTGSFYNYHESKRQLLEHLLEEFQVRVLEDTRRNLTSDASTNIDSAVRAYWSSYRDYLPEMIGAFQLSMTDRAFAQWWRSRRSQGIDEVLDVFRAGENSGADIGLDKHLFASAIVSMLESFCWTWFVTGGDDTVAGRSDEEAIRTLVEIWRRGLVVRGTGDPA</sequence>
<dbReference type="InterPro" id="IPR050109">
    <property type="entry name" value="HTH-type_TetR-like_transc_reg"/>
</dbReference>
<evidence type="ECO:0000256" key="1">
    <source>
        <dbReference type="ARBA" id="ARBA00023015"/>
    </source>
</evidence>
<evidence type="ECO:0000259" key="5">
    <source>
        <dbReference type="PROSITE" id="PS50977"/>
    </source>
</evidence>
<protein>
    <submittedName>
        <fullName evidence="6">TetR/AcrR family transcriptional regulator</fullName>
    </submittedName>
</protein>